<proteinExistence type="predicted"/>
<reference evidence="2 3" key="1">
    <citation type="submission" date="2017-04" db="EMBL/GenBank/DDBJ databases">
        <title>Draft genome sequence of Marssonina coronaria NL1: causal agent of apple blotch.</title>
        <authorList>
            <person name="Cheng Q."/>
        </authorList>
    </citation>
    <scope>NUCLEOTIDE SEQUENCE [LARGE SCALE GENOMIC DNA]</scope>
    <source>
        <strain evidence="2 3">NL1</strain>
    </source>
</reference>
<organism evidence="2 3">
    <name type="scientific">Diplocarpon coronariae</name>
    <dbReference type="NCBI Taxonomy" id="2795749"/>
    <lineage>
        <taxon>Eukaryota</taxon>
        <taxon>Fungi</taxon>
        <taxon>Dikarya</taxon>
        <taxon>Ascomycota</taxon>
        <taxon>Pezizomycotina</taxon>
        <taxon>Leotiomycetes</taxon>
        <taxon>Helotiales</taxon>
        <taxon>Drepanopezizaceae</taxon>
        <taxon>Diplocarpon</taxon>
    </lineage>
</organism>
<sequence>MQANDAHNGASRKRSGQNPPPKYSRMQQSTKSAIKKFGPFLLTGLAAVAEHHWLKREESHHSKENSHAADREPPDERRPRSRSELRHLEDEIADLRRELKGKERQAHVEEERPPPASWSARPPPLARDAGSLHEQTTFSAPTYEEMPFAPTPPLSFPAPFSGVRSPAARGWESVEYPSSSGDDSDDERAMHQRRPSPRKRRHRRSSVPRRPDTAGNLLQAGKVAAVAGLVETLHVNDGKGDWIGPKGLRVGTTAAASFGATYLRDRDAEEYPMREVLADVGTGVLVSRLVYGRAVEKLNRARKRRWSHRY</sequence>
<dbReference type="EMBL" id="MZNU01000127">
    <property type="protein sequence ID" value="OWP04195.1"/>
    <property type="molecule type" value="Genomic_DNA"/>
</dbReference>
<dbReference type="InParanoid" id="A0A218ZA87"/>
<dbReference type="AlphaFoldDB" id="A0A218ZA87"/>
<accession>A0A218ZA87</accession>
<feature type="region of interest" description="Disordered" evidence="1">
    <location>
        <begin position="171"/>
        <end position="215"/>
    </location>
</feature>
<dbReference type="Proteomes" id="UP000242519">
    <property type="component" value="Unassembled WGS sequence"/>
</dbReference>
<gene>
    <name evidence="2" type="ORF">B2J93_674</name>
</gene>
<evidence type="ECO:0000313" key="3">
    <source>
        <dbReference type="Proteomes" id="UP000242519"/>
    </source>
</evidence>
<keyword evidence="3" id="KW-1185">Reference proteome</keyword>
<comment type="caution">
    <text evidence="2">The sequence shown here is derived from an EMBL/GenBank/DDBJ whole genome shotgun (WGS) entry which is preliminary data.</text>
</comment>
<feature type="region of interest" description="Disordered" evidence="1">
    <location>
        <begin position="56"/>
        <end position="150"/>
    </location>
</feature>
<evidence type="ECO:0000256" key="1">
    <source>
        <dbReference type="SAM" id="MobiDB-lite"/>
    </source>
</evidence>
<feature type="region of interest" description="Disordered" evidence="1">
    <location>
        <begin position="1"/>
        <end position="35"/>
    </location>
</feature>
<feature type="compositionally biased region" description="Basic residues" evidence="1">
    <location>
        <begin position="191"/>
        <end position="207"/>
    </location>
</feature>
<dbReference type="OrthoDB" id="3557310at2759"/>
<protein>
    <submittedName>
        <fullName evidence="2">Uncharacterized protein</fullName>
    </submittedName>
</protein>
<feature type="compositionally biased region" description="Basic and acidic residues" evidence="1">
    <location>
        <begin position="56"/>
        <end position="113"/>
    </location>
</feature>
<evidence type="ECO:0000313" key="2">
    <source>
        <dbReference type="EMBL" id="OWP04195.1"/>
    </source>
</evidence>
<name>A0A218ZA87_9HELO</name>